<dbReference type="Proteomes" id="UP001216595">
    <property type="component" value="Unassembled WGS sequence"/>
</dbReference>
<dbReference type="Gene3D" id="3.30.2310.20">
    <property type="entry name" value="RelE-like"/>
    <property type="match status" value="1"/>
</dbReference>
<evidence type="ECO:0000256" key="2">
    <source>
        <dbReference type="ARBA" id="ARBA00022649"/>
    </source>
</evidence>
<keyword evidence="2" id="KW-1277">Toxin-antitoxin system</keyword>
<dbReference type="InterPro" id="IPR007712">
    <property type="entry name" value="RelE/ParE_toxin"/>
</dbReference>
<dbReference type="Pfam" id="PF05016">
    <property type="entry name" value="ParE_toxin"/>
    <property type="match status" value="1"/>
</dbReference>
<name>A0ABT5IFG8_9CAUL</name>
<evidence type="ECO:0000256" key="3">
    <source>
        <dbReference type="PIRNR" id="PIRNR029218"/>
    </source>
</evidence>
<proteinExistence type="inferred from homology"/>
<dbReference type="EMBL" id="JAQQKW010000005">
    <property type="protein sequence ID" value="MDC7694707.1"/>
    <property type="molecule type" value="Genomic_DNA"/>
</dbReference>
<organism evidence="4 5">
    <name type="scientific">Asticcacaulis currens</name>
    <dbReference type="NCBI Taxonomy" id="2984210"/>
    <lineage>
        <taxon>Bacteria</taxon>
        <taxon>Pseudomonadati</taxon>
        <taxon>Pseudomonadota</taxon>
        <taxon>Alphaproteobacteria</taxon>
        <taxon>Caulobacterales</taxon>
        <taxon>Caulobacteraceae</taxon>
        <taxon>Asticcacaulis</taxon>
    </lineage>
</organism>
<evidence type="ECO:0000313" key="4">
    <source>
        <dbReference type="EMBL" id="MDC7694707.1"/>
    </source>
</evidence>
<dbReference type="RefSeq" id="WP_272741416.1">
    <property type="nucleotide sequence ID" value="NZ_JAQQKW010000005.1"/>
</dbReference>
<sequence>MADYRLSVEARRDLMDIADYTMDVFGAQVAYDYQNAFIEALHLLGQYPAMGRTCEDIRQSVRCFREGSHMIYYRQAGDIIYILRILHYSQDPLRHL</sequence>
<dbReference type="InterPro" id="IPR051803">
    <property type="entry name" value="TA_system_RelE-like_toxin"/>
</dbReference>
<evidence type="ECO:0000256" key="1">
    <source>
        <dbReference type="ARBA" id="ARBA00006226"/>
    </source>
</evidence>
<keyword evidence="5" id="KW-1185">Reference proteome</keyword>
<dbReference type="PIRSF" id="PIRSF029218">
    <property type="entry name" value="ParE"/>
    <property type="match status" value="1"/>
</dbReference>
<dbReference type="InterPro" id="IPR035093">
    <property type="entry name" value="RelE/ParE_toxin_dom_sf"/>
</dbReference>
<comment type="caution">
    <text evidence="4">The sequence shown here is derived from an EMBL/GenBank/DDBJ whole genome shotgun (WGS) entry which is preliminary data.</text>
</comment>
<reference evidence="4 5" key="1">
    <citation type="submission" date="2023-01" db="EMBL/GenBank/DDBJ databases">
        <title>Novel species of the genus Asticcacaulis isolated from rivers.</title>
        <authorList>
            <person name="Lu H."/>
        </authorList>
    </citation>
    <scope>NUCLEOTIDE SEQUENCE [LARGE SCALE GENOMIC DNA]</scope>
    <source>
        <strain evidence="4 5">DXS10W</strain>
    </source>
</reference>
<comment type="similarity">
    <text evidence="1 3">Belongs to the RelE toxin family.</text>
</comment>
<evidence type="ECO:0000313" key="5">
    <source>
        <dbReference type="Proteomes" id="UP001216595"/>
    </source>
</evidence>
<gene>
    <name evidence="4" type="ORF">PQU94_10480</name>
</gene>
<accession>A0ABT5IFG8</accession>
<protein>
    <recommendedName>
        <fullName evidence="3">Toxin</fullName>
    </recommendedName>
</protein>
<dbReference type="PANTHER" id="PTHR33755:SF9">
    <property type="entry name" value="TOXIN PARE1"/>
    <property type="match status" value="1"/>
</dbReference>
<dbReference type="InterPro" id="IPR028344">
    <property type="entry name" value="ParE1/4"/>
</dbReference>
<dbReference type="PANTHER" id="PTHR33755">
    <property type="entry name" value="TOXIN PARE1-RELATED"/>
    <property type="match status" value="1"/>
</dbReference>